<organism evidence="1">
    <name type="scientific">marine sediment metagenome</name>
    <dbReference type="NCBI Taxonomy" id="412755"/>
    <lineage>
        <taxon>unclassified sequences</taxon>
        <taxon>metagenomes</taxon>
        <taxon>ecological metagenomes</taxon>
    </lineage>
</organism>
<evidence type="ECO:0008006" key="2">
    <source>
        <dbReference type="Google" id="ProtNLM"/>
    </source>
</evidence>
<comment type="caution">
    <text evidence="1">The sequence shown here is derived from an EMBL/GenBank/DDBJ whole genome shotgun (WGS) entry which is preliminary data.</text>
</comment>
<feature type="non-terminal residue" evidence="1">
    <location>
        <position position="267"/>
    </location>
</feature>
<proteinExistence type="predicted"/>
<feature type="non-terminal residue" evidence="1">
    <location>
        <position position="1"/>
    </location>
</feature>
<protein>
    <recommendedName>
        <fullName evidence="2">Phage portal protein</fullName>
    </recommendedName>
</protein>
<evidence type="ECO:0000313" key="1">
    <source>
        <dbReference type="EMBL" id="GAH01361.1"/>
    </source>
</evidence>
<name>X1BZT9_9ZZZZ</name>
<sequence>RSGHTDEDGDVDWYYHSHNWQDGKRAKYTELKSFDPSTKATYPNQVLCVKMNSVGSYYYPKPDWIGAWNYIELDVNVAQFHLSQIENGLAPSFIVNFANGIPAREKREEIKRTIEAELGGSANAGKFLCTFSDGRDTTPEITAIPLSDADKQYEFLSKEITNKIMVGNRVVSPRLFGVNADGGGLGNNAEELQVASALFEQTVVNPFRDIITDALNIVMAEDGMNLQLFFEPFDLFKTEFTNTEEEVVRDEVVTDVIPNADATISEE</sequence>
<gene>
    <name evidence="1" type="ORF">S01H4_51670</name>
</gene>
<reference evidence="1" key="1">
    <citation type="journal article" date="2014" name="Front. Microbiol.">
        <title>High frequency of phylogenetically diverse reductive dehalogenase-homologous genes in deep subseafloor sedimentary metagenomes.</title>
        <authorList>
            <person name="Kawai M."/>
            <person name="Futagami T."/>
            <person name="Toyoda A."/>
            <person name="Takaki Y."/>
            <person name="Nishi S."/>
            <person name="Hori S."/>
            <person name="Arai W."/>
            <person name="Tsubouchi T."/>
            <person name="Morono Y."/>
            <person name="Uchiyama I."/>
            <person name="Ito T."/>
            <person name="Fujiyama A."/>
            <person name="Inagaki F."/>
            <person name="Takami H."/>
        </authorList>
    </citation>
    <scope>NUCLEOTIDE SEQUENCE</scope>
    <source>
        <strain evidence="1">Expedition CK06-06</strain>
    </source>
</reference>
<dbReference type="AlphaFoldDB" id="X1BZT9"/>
<accession>X1BZT9</accession>
<dbReference type="EMBL" id="BART01029449">
    <property type="protein sequence ID" value="GAH01361.1"/>
    <property type="molecule type" value="Genomic_DNA"/>
</dbReference>